<dbReference type="GO" id="GO:0005576">
    <property type="term" value="C:extracellular region"/>
    <property type="evidence" value="ECO:0007669"/>
    <property type="project" value="InterPro"/>
</dbReference>
<proteinExistence type="predicted"/>
<dbReference type="RefSeq" id="WP_146285602.1">
    <property type="nucleotide sequence ID" value="NZ_BMLP01000001.1"/>
</dbReference>
<sequence length="53" mass="5537">MKRRSLPFLAVVAVLSLPSVAAAACAGHEEAKMSCAEGTSWNPDTRACETQSS</sequence>
<name>A0A917YHF6_9RHOB</name>
<reference evidence="3 4" key="1">
    <citation type="journal article" date="2014" name="Int. J. Syst. Evol. Microbiol.">
        <title>Complete genome sequence of Corynebacterium casei LMG S-19264T (=DSM 44701T), isolated from a smear-ripened cheese.</title>
        <authorList>
            <consortium name="US DOE Joint Genome Institute (JGI-PGF)"/>
            <person name="Walter F."/>
            <person name="Albersmeier A."/>
            <person name="Kalinowski J."/>
            <person name="Ruckert C."/>
        </authorList>
    </citation>
    <scope>NUCLEOTIDE SEQUENCE [LARGE SCALE GENOMIC DNA]</scope>
    <source>
        <strain evidence="3 4">CGMCC 1.7029</strain>
    </source>
</reference>
<feature type="signal peptide" evidence="1">
    <location>
        <begin position="1"/>
        <end position="23"/>
    </location>
</feature>
<dbReference type="Proteomes" id="UP000598196">
    <property type="component" value="Unassembled WGS sequence"/>
</dbReference>
<organism evidence="3 4">
    <name type="scientific">Gemmobacter aquaticus</name>
    <dbReference type="NCBI Taxonomy" id="490185"/>
    <lineage>
        <taxon>Bacteria</taxon>
        <taxon>Pseudomonadati</taxon>
        <taxon>Pseudomonadota</taxon>
        <taxon>Alphaproteobacteria</taxon>
        <taxon>Rhodobacterales</taxon>
        <taxon>Paracoccaceae</taxon>
        <taxon>Gemmobacter</taxon>
    </lineage>
</organism>
<dbReference type="EMBL" id="BMLP01000001">
    <property type="protein sequence ID" value="GGO25956.1"/>
    <property type="molecule type" value="Genomic_DNA"/>
</dbReference>
<dbReference type="InterPro" id="IPR002557">
    <property type="entry name" value="Chitin-bd_dom"/>
</dbReference>
<evidence type="ECO:0000313" key="3">
    <source>
        <dbReference type="EMBL" id="GGO25956.1"/>
    </source>
</evidence>
<evidence type="ECO:0000256" key="1">
    <source>
        <dbReference type="SAM" id="SignalP"/>
    </source>
</evidence>
<dbReference type="GO" id="GO:0008061">
    <property type="term" value="F:chitin binding"/>
    <property type="evidence" value="ECO:0007669"/>
    <property type="project" value="InterPro"/>
</dbReference>
<evidence type="ECO:0000259" key="2">
    <source>
        <dbReference type="Pfam" id="PF01607"/>
    </source>
</evidence>
<dbReference type="PROSITE" id="PS51257">
    <property type="entry name" value="PROKAR_LIPOPROTEIN"/>
    <property type="match status" value="1"/>
</dbReference>
<dbReference type="AlphaFoldDB" id="A0A917YHF6"/>
<protein>
    <recommendedName>
        <fullName evidence="2">Chitin-binding type-2 domain-containing protein</fullName>
    </recommendedName>
</protein>
<comment type="caution">
    <text evidence="3">The sequence shown here is derived from an EMBL/GenBank/DDBJ whole genome shotgun (WGS) entry which is preliminary data.</text>
</comment>
<keyword evidence="1" id="KW-0732">Signal</keyword>
<gene>
    <name evidence="3" type="ORF">GCM10010991_06190</name>
</gene>
<dbReference type="Pfam" id="PF01607">
    <property type="entry name" value="CBM_14"/>
    <property type="match status" value="1"/>
</dbReference>
<evidence type="ECO:0000313" key="4">
    <source>
        <dbReference type="Proteomes" id="UP000598196"/>
    </source>
</evidence>
<keyword evidence="4" id="KW-1185">Reference proteome</keyword>
<feature type="domain" description="Chitin-binding type-2" evidence="2">
    <location>
        <begin position="24"/>
        <end position="52"/>
    </location>
</feature>
<feature type="chain" id="PRO_5037479790" description="Chitin-binding type-2 domain-containing protein" evidence="1">
    <location>
        <begin position="24"/>
        <end position="53"/>
    </location>
</feature>
<accession>A0A917YHF6</accession>